<dbReference type="EMBL" id="BFAA01013421">
    <property type="protein sequence ID" value="GCB79708.1"/>
    <property type="molecule type" value="Genomic_DNA"/>
</dbReference>
<reference evidence="1 2" key="1">
    <citation type="journal article" date="2018" name="Nat. Ecol. Evol.">
        <title>Shark genomes provide insights into elasmobranch evolution and the origin of vertebrates.</title>
        <authorList>
            <person name="Hara Y"/>
            <person name="Yamaguchi K"/>
            <person name="Onimaru K"/>
            <person name="Kadota M"/>
            <person name="Koyanagi M"/>
            <person name="Keeley SD"/>
            <person name="Tatsumi K"/>
            <person name="Tanaka K"/>
            <person name="Motone F"/>
            <person name="Kageyama Y"/>
            <person name="Nozu R"/>
            <person name="Adachi N"/>
            <person name="Nishimura O"/>
            <person name="Nakagawa R"/>
            <person name="Tanegashima C"/>
            <person name="Kiyatake I"/>
            <person name="Matsumoto R"/>
            <person name="Murakumo K"/>
            <person name="Nishida K"/>
            <person name="Terakita A"/>
            <person name="Kuratani S"/>
            <person name="Sato K"/>
            <person name="Hyodo S Kuraku.S."/>
        </authorList>
    </citation>
    <scope>NUCLEOTIDE SEQUENCE [LARGE SCALE GENOMIC DNA]</scope>
</reference>
<comment type="caution">
    <text evidence="1">The sequence shown here is derived from an EMBL/GenBank/DDBJ whole genome shotgun (WGS) entry which is preliminary data.</text>
</comment>
<feature type="non-terminal residue" evidence="1">
    <location>
        <position position="1"/>
    </location>
</feature>
<accession>A0A401Q2W9</accession>
<dbReference type="InterPro" id="IPR050793">
    <property type="entry name" value="CMP-NeuNAc_synthase"/>
</dbReference>
<dbReference type="OrthoDB" id="10262032at2759"/>
<organism evidence="1 2">
    <name type="scientific">Scyliorhinus torazame</name>
    <name type="common">Cloudy catshark</name>
    <name type="synonym">Catulus torazame</name>
    <dbReference type="NCBI Taxonomy" id="75743"/>
    <lineage>
        <taxon>Eukaryota</taxon>
        <taxon>Metazoa</taxon>
        <taxon>Chordata</taxon>
        <taxon>Craniata</taxon>
        <taxon>Vertebrata</taxon>
        <taxon>Chondrichthyes</taxon>
        <taxon>Elasmobranchii</taxon>
        <taxon>Galeomorphii</taxon>
        <taxon>Galeoidea</taxon>
        <taxon>Carcharhiniformes</taxon>
        <taxon>Scyliorhinidae</taxon>
        <taxon>Scyliorhinus</taxon>
    </lineage>
</organism>
<dbReference type="OMA" id="VANYICK"/>
<proteinExistence type="predicted"/>
<protein>
    <recommendedName>
        <fullName evidence="3">N-acylneuraminate cytidylyltransferase</fullName>
    </recommendedName>
</protein>
<sequence>YGYFGKITEKVELLVCNLDADLKEGPSTSRNGKFNMLDVPALKTLKDTGVEVTFFPETDTNTAKIKQSRTSNMEVKRIAKDKLKTLEGLRKKFKITWKNVAYLGNAESDIECLKKAQVRGAPNDAASPVLEVANYICKHNAGTRSVEEFAEHVLLLVKEFHKTNGHGKN</sequence>
<evidence type="ECO:0008006" key="3">
    <source>
        <dbReference type="Google" id="ProtNLM"/>
    </source>
</evidence>
<gene>
    <name evidence="1" type="ORF">scyTo_0018793</name>
</gene>
<dbReference type="PANTHER" id="PTHR21485">
    <property type="entry name" value="HAD SUPERFAMILY MEMBERS CMAS AND KDSC"/>
    <property type="match status" value="1"/>
</dbReference>
<dbReference type="Pfam" id="PF08282">
    <property type="entry name" value="Hydrolase_3"/>
    <property type="match status" value="1"/>
</dbReference>
<dbReference type="PANTHER" id="PTHR21485:SF3">
    <property type="entry name" value="N-ACYLNEURAMINATE CYTIDYLYLTRANSFERASE"/>
    <property type="match status" value="1"/>
</dbReference>
<dbReference type="Gene3D" id="3.40.50.1000">
    <property type="entry name" value="HAD superfamily/HAD-like"/>
    <property type="match status" value="1"/>
</dbReference>
<dbReference type="STRING" id="75743.A0A401Q2W9"/>
<dbReference type="SUPFAM" id="SSF56784">
    <property type="entry name" value="HAD-like"/>
    <property type="match status" value="1"/>
</dbReference>
<dbReference type="Proteomes" id="UP000288216">
    <property type="component" value="Unassembled WGS sequence"/>
</dbReference>
<dbReference type="AlphaFoldDB" id="A0A401Q2W9"/>
<dbReference type="InterPro" id="IPR036412">
    <property type="entry name" value="HAD-like_sf"/>
</dbReference>
<dbReference type="InterPro" id="IPR023214">
    <property type="entry name" value="HAD_sf"/>
</dbReference>
<keyword evidence="2" id="KW-1185">Reference proteome</keyword>
<evidence type="ECO:0000313" key="1">
    <source>
        <dbReference type="EMBL" id="GCB79708.1"/>
    </source>
</evidence>
<evidence type="ECO:0000313" key="2">
    <source>
        <dbReference type="Proteomes" id="UP000288216"/>
    </source>
</evidence>
<name>A0A401Q2W9_SCYTO</name>
<dbReference type="GO" id="GO:0008781">
    <property type="term" value="F:N-acylneuraminate cytidylyltransferase activity"/>
    <property type="evidence" value="ECO:0007669"/>
    <property type="project" value="TreeGrafter"/>
</dbReference>